<feature type="transmembrane region" description="Helical" evidence="8">
    <location>
        <begin position="196"/>
        <end position="217"/>
    </location>
</feature>
<feature type="transmembrane region" description="Helical" evidence="8">
    <location>
        <begin position="222"/>
        <end position="240"/>
    </location>
</feature>
<feature type="transmembrane region" description="Helical" evidence="8">
    <location>
        <begin position="246"/>
        <end position="267"/>
    </location>
</feature>
<feature type="site" description="Important for channel permeability" evidence="7">
    <location>
        <position position="306"/>
    </location>
</feature>
<dbReference type="InterPro" id="IPR029020">
    <property type="entry name" value="Ammonium/urea_transptr"/>
</dbReference>
<dbReference type="GO" id="GO:0005886">
    <property type="term" value="C:plasma membrane"/>
    <property type="evidence" value="ECO:0007669"/>
    <property type="project" value="UniProtKB-SubCell"/>
</dbReference>
<name>A0A5J5I5J1_9BACI</name>
<evidence type="ECO:0000256" key="6">
    <source>
        <dbReference type="ARBA" id="ARBA00023136"/>
    </source>
</evidence>
<accession>A0A5J5I5J1</accession>
<comment type="similarity">
    <text evidence="2">Belongs to the urea transporter family.</text>
</comment>
<feature type="transmembrane region" description="Helical" evidence="8">
    <location>
        <begin position="297"/>
        <end position="317"/>
    </location>
</feature>
<keyword evidence="4 8" id="KW-0812">Transmembrane</keyword>
<dbReference type="Proteomes" id="UP000326671">
    <property type="component" value="Unassembled WGS sequence"/>
</dbReference>
<evidence type="ECO:0000256" key="4">
    <source>
        <dbReference type="ARBA" id="ARBA00022692"/>
    </source>
</evidence>
<evidence type="ECO:0000256" key="8">
    <source>
        <dbReference type="SAM" id="Phobius"/>
    </source>
</evidence>
<dbReference type="Gene3D" id="1.10.3430.10">
    <property type="entry name" value="Ammonium transporter AmtB like domains"/>
    <property type="match status" value="1"/>
</dbReference>
<organism evidence="9 10">
    <name type="scientific">Niallia endozanthoxylica</name>
    <dbReference type="NCBI Taxonomy" id="2036016"/>
    <lineage>
        <taxon>Bacteria</taxon>
        <taxon>Bacillati</taxon>
        <taxon>Bacillota</taxon>
        <taxon>Bacilli</taxon>
        <taxon>Bacillales</taxon>
        <taxon>Bacillaceae</taxon>
        <taxon>Niallia</taxon>
    </lineage>
</organism>
<evidence type="ECO:0000256" key="7">
    <source>
        <dbReference type="PIRSR" id="PIRSR016502-1"/>
    </source>
</evidence>
<evidence type="ECO:0000256" key="3">
    <source>
        <dbReference type="ARBA" id="ARBA00022475"/>
    </source>
</evidence>
<reference evidence="9 10" key="1">
    <citation type="submission" date="2019-09" db="EMBL/GenBank/DDBJ databases">
        <title>Whole genome sequences of isolates from the Mars Exploration Rovers.</title>
        <authorList>
            <person name="Seuylemezian A."/>
            <person name="Vaishampayan P."/>
        </authorList>
    </citation>
    <scope>NUCLEOTIDE SEQUENCE [LARGE SCALE GENOMIC DNA]</scope>
    <source>
        <strain evidence="9 10">MER_TA_151</strain>
    </source>
</reference>
<dbReference type="RefSeq" id="WP_150438582.1">
    <property type="nucleotide sequence ID" value="NZ_VYKL01000009.1"/>
</dbReference>
<protein>
    <submittedName>
        <fullName evidence="9">Urea transporter</fullName>
    </submittedName>
</protein>
<dbReference type="InterPro" id="IPR004937">
    <property type="entry name" value="Urea_transporter"/>
</dbReference>
<dbReference type="Pfam" id="PF03253">
    <property type="entry name" value="UT"/>
    <property type="match status" value="1"/>
</dbReference>
<evidence type="ECO:0000313" key="10">
    <source>
        <dbReference type="Proteomes" id="UP000326671"/>
    </source>
</evidence>
<feature type="transmembrane region" description="Helical" evidence="8">
    <location>
        <begin position="274"/>
        <end position="291"/>
    </location>
</feature>
<dbReference type="GO" id="GO:0015204">
    <property type="term" value="F:urea transmembrane transporter activity"/>
    <property type="evidence" value="ECO:0007669"/>
    <property type="project" value="InterPro"/>
</dbReference>
<feature type="transmembrane region" description="Helical" evidence="8">
    <location>
        <begin position="140"/>
        <end position="159"/>
    </location>
</feature>
<proteinExistence type="inferred from homology"/>
<feature type="transmembrane region" description="Helical" evidence="8">
    <location>
        <begin position="102"/>
        <end position="128"/>
    </location>
</feature>
<keyword evidence="5 8" id="KW-1133">Transmembrane helix</keyword>
<sequence>MATDQRASLKDGEFFSLLSSLKNGEFVTLLTASLKGISQVILIENAITGLLILIAITIESYYLGLMTLLSAFIGTLVAKFGGADEQSINQGLLGYNSVLTGMALVLFLSGSYMWMIALAGSAIAAVFTVTMNHLMKKTEIPILTFPYIILTWFILLSSYKLKGIQLSSTLVPQNLTHWELNIAGDINLLDGIFNGIGQVFFLDNSISGIIIFIAVFFASIKLGFYAVIGNVAAIIIAYSLGGEHSLIVLGLYGYNAILTIIAVSAVFNHEHHRYALLSGMIAACLTVPIAAGVSSFLLPYGLPVLTMPFVLCTWLFLGARKMMPNL</sequence>
<dbReference type="EMBL" id="VYKL01000009">
    <property type="protein sequence ID" value="KAA9029117.1"/>
    <property type="molecule type" value="Genomic_DNA"/>
</dbReference>
<evidence type="ECO:0000256" key="5">
    <source>
        <dbReference type="ARBA" id="ARBA00022989"/>
    </source>
</evidence>
<keyword evidence="10" id="KW-1185">Reference proteome</keyword>
<keyword evidence="6 8" id="KW-0472">Membrane</keyword>
<evidence type="ECO:0000313" key="9">
    <source>
        <dbReference type="EMBL" id="KAA9029117.1"/>
    </source>
</evidence>
<evidence type="ECO:0000256" key="1">
    <source>
        <dbReference type="ARBA" id="ARBA00004651"/>
    </source>
</evidence>
<comment type="caution">
    <text evidence="9">The sequence shown here is derived from an EMBL/GenBank/DDBJ whole genome shotgun (WGS) entry which is preliminary data.</text>
</comment>
<comment type="subcellular location">
    <subcellularLocation>
        <location evidence="1">Cell membrane</location>
        <topology evidence="1">Multi-pass membrane protein</topology>
    </subcellularLocation>
</comment>
<dbReference type="PIRSF" id="PIRSF016502">
    <property type="entry name" value="Urea_transporter"/>
    <property type="match status" value="1"/>
</dbReference>
<dbReference type="AlphaFoldDB" id="A0A5J5I5J1"/>
<dbReference type="PANTHER" id="PTHR10464">
    <property type="entry name" value="UREA TRANSPORTER"/>
    <property type="match status" value="1"/>
</dbReference>
<keyword evidence="3" id="KW-1003">Cell membrane</keyword>
<evidence type="ECO:0000256" key="2">
    <source>
        <dbReference type="ARBA" id="ARBA00005914"/>
    </source>
</evidence>
<dbReference type="OrthoDB" id="279428at2"/>
<dbReference type="PANTHER" id="PTHR10464:SF4">
    <property type="entry name" value="UREA TRANSPORTER"/>
    <property type="match status" value="1"/>
</dbReference>
<gene>
    <name evidence="9" type="ORF">F4V44_03370</name>
</gene>